<organism evidence="1 2">
    <name type="scientific">Allokutzneria multivorans</name>
    <dbReference type="NCBI Taxonomy" id="1142134"/>
    <lineage>
        <taxon>Bacteria</taxon>
        <taxon>Bacillati</taxon>
        <taxon>Actinomycetota</taxon>
        <taxon>Actinomycetes</taxon>
        <taxon>Pseudonocardiales</taxon>
        <taxon>Pseudonocardiaceae</taxon>
        <taxon>Allokutzneria</taxon>
    </lineage>
</organism>
<accession>A0ABP7QPI6</accession>
<evidence type="ECO:0000313" key="2">
    <source>
        <dbReference type="Proteomes" id="UP001501747"/>
    </source>
</evidence>
<proteinExistence type="predicted"/>
<dbReference type="SUPFAM" id="SSF53187">
    <property type="entry name" value="Zn-dependent exopeptidases"/>
    <property type="match status" value="1"/>
</dbReference>
<protein>
    <recommendedName>
        <fullName evidence="3">PA domain-containing protein</fullName>
    </recommendedName>
</protein>
<sequence>MPKRLLAVLCALMVTGTTPVPRADAQDFAPCPQVVDERRFAGAGALRAMNATVAGFGLRSTGSPAHRRVVDWLEQRVRRMPGFTTKSEELRIQRWQPRGGDIVGAGSLSAGGRPVAVAGAIPYSLSTKGKGPLTYLPRTSPITVENARGKVVLRDFPTVDRGYTAEPELNRDLIDAGVAGAAGLIIAFDFPRAQVKGYWDPHTGTHYRVPGVFVGVDEAERLKGLLGSQASVSVRAKTDGASTRTLIATLPGQSAERVVIGTNTDGTTWVQENGTVAMLALADYFSRLPIRCRTRTIEFVFATGHLHRSVEGTEHRARILDEEYDQGTVAYAMVLEHLGTREIQASPRANGAGRELRFTGAAEESAWFVGNQVLDDAVSQAVARRSVQRTSVIPGADPADPARVPQHCSFGGLGTHYQSHLIPTVAAISGPWSLWAPSFRASAVDHARMREQVLAAGDTVLALNGVSRDRIAGDYPAQRKARAGGAHTCAHELPPEYAPLRPFG</sequence>
<name>A0ABP7QPI6_9PSEU</name>
<gene>
    <name evidence="1" type="ORF">GCM10022247_00180</name>
</gene>
<comment type="caution">
    <text evidence="1">The sequence shown here is derived from an EMBL/GenBank/DDBJ whole genome shotgun (WGS) entry which is preliminary data.</text>
</comment>
<evidence type="ECO:0008006" key="3">
    <source>
        <dbReference type="Google" id="ProtNLM"/>
    </source>
</evidence>
<keyword evidence="2" id="KW-1185">Reference proteome</keyword>
<evidence type="ECO:0000313" key="1">
    <source>
        <dbReference type="EMBL" id="GAA3985673.1"/>
    </source>
</evidence>
<dbReference type="EMBL" id="BAABAL010000001">
    <property type="protein sequence ID" value="GAA3985673.1"/>
    <property type="molecule type" value="Genomic_DNA"/>
</dbReference>
<reference evidence="2" key="1">
    <citation type="journal article" date="2019" name="Int. J. Syst. Evol. Microbiol.">
        <title>The Global Catalogue of Microorganisms (GCM) 10K type strain sequencing project: providing services to taxonomists for standard genome sequencing and annotation.</title>
        <authorList>
            <consortium name="The Broad Institute Genomics Platform"/>
            <consortium name="The Broad Institute Genome Sequencing Center for Infectious Disease"/>
            <person name="Wu L."/>
            <person name="Ma J."/>
        </authorList>
    </citation>
    <scope>NUCLEOTIDE SEQUENCE [LARGE SCALE GENOMIC DNA]</scope>
    <source>
        <strain evidence="2">JCM 17342</strain>
    </source>
</reference>
<dbReference type="RefSeq" id="WP_344870308.1">
    <property type="nucleotide sequence ID" value="NZ_BAABAL010000001.1"/>
</dbReference>
<dbReference type="Gene3D" id="3.50.30.30">
    <property type="match status" value="1"/>
</dbReference>
<dbReference type="Gene3D" id="3.40.630.10">
    <property type="entry name" value="Zn peptidases"/>
    <property type="match status" value="1"/>
</dbReference>
<dbReference type="Proteomes" id="UP001501747">
    <property type="component" value="Unassembled WGS sequence"/>
</dbReference>